<dbReference type="AlphaFoldDB" id="A0A1C7NC48"/>
<proteinExistence type="predicted"/>
<evidence type="ECO:0000313" key="1">
    <source>
        <dbReference type="EMBL" id="OBZ86550.1"/>
    </source>
</evidence>
<reference evidence="1 2" key="1">
    <citation type="submission" date="2016-03" db="EMBL/GenBank/DDBJ databases">
        <title>Choanephora cucurbitarum.</title>
        <authorList>
            <person name="Min B."/>
            <person name="Park H."/>
            <person name="Park J.-H."/>
            <person name="Shin H.-D."/>
            <person name="Choi I.-G."/>
        </authorList>
    </citation>
    <scope>NUCLEOTIDE SEQUENCE [LARGE SCALE GENOMIC DNA]</scope>
    <source>
        <strain evidence="1 2">KUS-F28377</strain>
    </source>
</reference>
<dbReference type="Proteomes" id="UP000093000">
    <property type="component" value="Unassembled WGS sequence"/>
</dbReference>
<name>A0A1C7NC48_9FUNG</name>
<accession>A0A1C7NC48</accession>
<evidence type="ECO:0000313" key="2">
    <source>
        <dbReference type="Proteomes" id="UP000093000"/>
    </source>
</evidence>
<dbReference type="InParanoid" id="A0A1C7NC48"/>
<gene>
    <name evidence="1" type="ORF">A0J61_05397</name>
</gene>
<comment type="caution">
    <text evidence="1">The sequence shown here is derived from an EMBL/GenBank/DDBJ whole genome shotgun (WGS) entry which is preliminary data.</text>
</comment>
<keyword evidence="2" id="KW-1185">Reference proteome</keyword>
<protein>
    <submittedName>
        <fullName evidence="1">Uncharacterized protein</fullName>
    </submittedName>
</protein>
<sequence length="89" mass="10369">MNVFDTIYKVLLFGFNEPDSETALKVLNSKVKEHLDRRKDVGRDSVNEREGVEKQQTLLLESESEIERDRLMLTRSWEPHHVLCTGVVI</sequence>
<dbReference type="EMBL" id="LUGH01000290">
    <property type="protein sequence ID" value="OBZ86550.1"/>
    <property type="molecule type" value="Genomic_DNA"/>
</dbReference>
<organism evidence="1 2">
    <name type="scientific">Choanephora cucurbitarum</name>
    <dbReference type="NCBI Taxonomy" id="101091"/>
    <lineage>
        <taxon>Eukaryota</taxon>
        <taxon>Fungi</taxon>
        <taxon>Fungi incertae sedis</taxon>
        <taxon>Mucoromycota</taxon>
        <taxon>Mucoromycotina</taxon>
        <taxon>Mucoromycetes</taxon>
        <taxon>Mucorales</taxon>
        <taxon>Mucorineae</taxon>
        <taxon>Choanephoraceae</taxon>
        <taxon>Choanephoroideae</taxon>
        <taxon>Choanephora</taxon>
    </lineage>
</organism>